<sequence length="898" mass="95522">MKTRYILASLSLVGLFASCQNEEFVAEQTNNVLKGRPTVNLTLEKGVNTRLVVGDNDAVGYNSTDELGAVIVDGQTLWSINTGHVGNNKFYYDETSGKFVTKGTTAIGSWVFYTQYSSDMTTQRDAITYSFKQIQEGDATSTASTATGVDFFVSPIVQLDGYEGEDLAFSVQTPSINTRAVIDLAFDASLDVTEVQKIVVAAKSAGGSPTQFILKGKIDNMKLKVADVRSATLVSADKTANEVILEAAQKMSNVGAYNATTLESDFSSIVEAQGVANDQATFLALDCISHDENATAMPVINNEFKSIMLLPADKYKSLTLYVYTNKGIYKKEIKNPTPENEQAVDADFWLRRGHRVNLANITKSASAVTEKLSIKEANLIENSVAATETDGTVVLKTADLIAAINAIQTDGDVEINVIGDANHQTIINKAVMDALTEVKNAKPNVQLIFSTPMNIEGTSDAAAPLDLHDITFEEGATLTAGYAVVNSDINIPATKNITVTANTTLTFAEAANENLSYVYTGLVNKGTVNVGASISIGTITNLGVISIDEEKALTTTADVINNGIVTNNGTWNIKGNTENTVTDASTATINNFGIINIKGATANSNIINNGKQTTSGATITAEGKGIINVMETFANKGIINNYKSSVILVKTGDAASSALNNESTATINNYGDLYCNEGSNTINNVGSIYAEPNSTTYITTNTDDASSDYTTTNTANMGEIFLNARNSDVSVTTVAKKGYISFAVPSSVSKIDAQSGDKFNKVYLKGKCEVASPAVKYVVADAGTDEVILTNSQYAELTFNTDATIYADPVTKVKVGKLSVAKDVRVKLPTENAMGVYEVDFTTTTLTDKCKTSAKIENKGTILVGGNFWSSLSLPSSGTFASGDGNTSAFHWGEVSWN</sequence>
<gene>
    <name evidence="1" type="ORF">BILFYP9_04848</name>
</gene>
<name>A0A6N2XGQ8_9BACE</name>
<dbReference type="RefSeq" id="WP_171032218.1">
    <property type="nucleotide sequence ID" value="NZ_CACRSU010000050.1"/>
</dbReference>
<accession>A0A6N2XGQ8</accession>
<dbReference type="EMBL" id="CACRSU010000050">
    <property type="protein sequence ID" value="VYT53425.1"/>
    <property type="molecule type" value="Genomic_DNA"/>
</dbReference>
<evidence type="ECO:0000313" key="1">
    <source>
        <dbReference type="EMBL" id="VYT53425.1"/>
    </source>
</evidence>
<organism evidence="1">
    <name type="scientific">Bacteroides intestinalis</name>
    <dbReference type="NCBI Taxonomy" id="329854"/>
    <lineage>
        <taxon>Bacteria</taxon>
        <taxon>Pseudomonadati</taxon>
        <taxon>Bacteroidota</taxon>
        <taxon>Bacteroidia</taxon>
        <taxon>Bacteroidales</taxon>
        <taxon>Bacteroidaceae</taxon>
        <taxon>Bacteroides</taxon>
    </lineage>
</organism>
<dbReference type="PROSITE" id="PS51257">
    <property type="entry name" value="PROKAR_LIPOPROTEIN"/>
    <property type="match status" value="1"/>
</dbReference>
<proteinExistence type="predicted"/>
<reference evidence="1" key="1">
    <citation type="submission" date="2019-11" db="EMBL/GenBank/DDBJ databases">
        <authorList>
            <person name="Feng L."/>
        </authorList>
    </citation>
    <scope>NUCLEOTIDE SEQUENCE</scope>
    <source>
        <strain evidence="1">BintestinalisLFYP9</strain>
    </source>
</reference>
<dbReference type="AlphaFoldDB" id="A0A6N2XGQ8"/>
<protein>
    <submittedName>
        <fullName evidence="1">Uncharacterized protein</fullName>
    </submittedName>
</protein>